<sequence length="73" mass="8266">MGGRGELGVGSWGKKRMGGWGDEGELLTNCVLFLISELGTPLRGSKLRNSELRWLQQLRWVERVLAIWLPPLF</sequence>
<proteinExistence type="predicted"/>
<name>A0ACD5GZ63_9CYAN</name>
<accession>A0ACD5GZ63</accession>
<evidence type="ECO:0000313" key="1">
    <source>
        <dbReference type="EMBL" id="XPM66177.1"/>
    </source>
</evidence>
<keyword evidence="2" id="KW-1185">Reference proteome</keyword>
<organism evidence="1 2">
    <name type="scientific">Desertifilum tharense IPPAS B-1220</name>
    <dbReference type="NCBI Taxonomy" id="1781255"/>
    <lineage>
        <taxon>Bacteria</taxon>
        <taxon>Bacillati</taxon>
        <taxon>Cyanobacteriota</taxon>
        <taxon>Cyanophyceae</taxon>
        <taxon>Desertifilales</taxon>
        <taxon>Desertifilaceae</taxon>
        <taxon>Desertifilum</taxon>
    </lineage>
</organism>
<dbReference type="EMBL" id="CP182909">
    <property type="protein sequence ID" value="XPM66177.1"/>
    <property type="molecule type" value="Genomic_DNA"/>
</dbReference>
<gene>
    <name evidence="1" type="ORF">BH720_012605</name>
</gene>
<dbReference type="Proteomes" id="UP000095472">
    <property type="component" value="Chromosome"/>
</dbReference>
<reference evidence="1 2" key="1">
    <citation type="journal article" date="2016" name="Genome Announc.">
        <title>Draft Genome Sequence of the Thermotolerant Cyanobacterium Desertifilum sp. IPPAS B-1220.</title>
        <authorList>
            <person name="Mironov K.S."/>
            <person name="Sinetova M.A."/>
            <person name="Bolatkhan K."/>
            <person name="Zayadan B.K."/>
            <person name="Ustinova V.V."/>
            <person name="Kupriyanova E.V."/>
            <person name="Skrypnik A.N."/>
            <person name="Gogoleva N.E."/>
            <person name="Gogolev Y.V."/>
            <person name="Los D.A."/>
        </authorList>
    </citation>
    <scope>NUCLEOTIDE SEQUENCE [LARGE SCALE GENOMIC DNA]</scope>
    <source>
        <strain evidence="1 2">IPPAS B-1220</strain>
    </source>
</reference>
<protein>
    <submittedName>
        <fullName evidence="1">Uncharacterized protein</fullName>
    </submittedName>
</protein>
<evidence type="ECO:0000313" key="2">
    <source>
        <dbReference type="Proteomes" id="UP000095472"/>
    </source>
</evidence>